<protein>
    <submittedName>
        <fullName evidence="2">Hypothetical plastid protein</fullName>
    </submittedName>
</protein>
<gene>
    <name evidence="2" type="primary">ORF198</name>
    <name evidence="2" type="ordered locus">Grc000157</name>
</gene>
<evidence type="ECO:0000259" key="1">
    <source>
        <dbReference type="Pfam" id="PF13655"/>
    </source>
</evidence>
<proteinExistence type="predicted"/>
<keyword evidence="2" id="KW-0934">Plastid</keyword>
<dbReference type="Pfam" id="PF13655">
    <property type="entry name" value="RVT_N"/>
    <property type="match status" value="1"/>
</dbReference>
<name>Q6B8P7_GRATL</name>
<dbReference type="RefSeq" id="YP_063663.1">
    <property type="nucleotide sequence ID" value="NC_006137.1"/>
</dbReference>
<accession>Q6B8P7</accession>
<organism evidence="2">
    <name type="scientific">Gracilaria tenuistipitata var. liui</name>
    <name type="common">Red alga</name>
    <dbReference type="NCBI Taxonomy" id="285951"/>
    <lineage>
        <taxon>Eukaryota</taxon>
        <taxon>Rhodophyta</taxon>
        <taxon>Florideophyceae</taxon>
        <taxon>Rhodymeniophycidae</taxon>
        <taxon>Gracilariales</taxon>
        <taxon>Gracilariaceae</taxon>
        <taxon>Gracilaria</taxon>
        <taxon>Gracilaria tenuistipitata</taxon>
    </lineage>
</organism>
<dbReference type="GeneID" id="2944164"/>
<geneLocation type="chloroplast" evidence="2"/>
<evidence type="ECO:0000313" key="2">
    <source>
        <dbReference type="EMBL" id="AAT79738.1"/>
    </source>
</evidence>
<dbReference type="EMBL" id="AY673996">
    <property type="protein sequence ID" value="AAT79738.1"/>
    <property type="molecule type" value="Genomic_DNA"/>
</dbReference>
<reference evidence="2" key="1">
    <citation type="journal article" date="2004" name="J. Mol. Evol.">
        <title>Comparative analysis of the complete plastid genome sequence of the red alga Gracilaria tenuistipitata var. liui provides insights into the evolution of rhodoplasts and their relationship to other plastids.</title>
        <authorList>
            <person name="Hagopian J."/>
            <person name="Reis M."/>
            <person name="Kitajima J."/>
            <person name="Bhattacharya D."/>
            <person name="Oliveira M."/>
        </authorList>
    </citation>
    <scope>NUCLEOTIDE SEQUENCE [LARGE SCALE GENOMIC DNA]</scope>
</reference>
<keyword evidence="2" id="KW-0150">Chloroplast</keyword>
<feature type="domain" description="Reverse transcriptase N-terminal" evidence="1">
    <location>
        <begin position="12"/>
        <end position="63"/>
    </location>
</feature>
<sequence length="198" mass="23734">MTSYILDEKTKWKYLPWNQIKQKVDILKYRIYQASKVCNKNLIYKTQNIFVNSNEVKVLAIQSTCKSIKSSYLRWNKENYNISDVSKTHIFSHLFDGKNLYKMDASLQSLVNKIEQYIIYLCLQSEWNARFRSIFCTNLCDGISTQVENRNIIHNNSYYKSIICNDYLIDFKVYVPIKYINIKYVKKKSKHLHIFYPE</sequence>
<dbReference type="AlphaFoldDB" id="Q6B8P7"/>
<dbReference type="InterPro" id="IPR025960">
    <property type="entry name" value="RVT_N"/>
</dbReference>